<keyword evidence="1" id="KW-0378">Hydrolase</keyword>
<dbReference type="Pfam" id="PF03583">
    <property type="entry name" value="LIP"/>
    <property type="match status" value="1"/>
</dbReference>
<feature type="chain" id="PRO_5002526103" evidence="3">
    <location>
        <begin position="20"/>
        <end position="391"/>
    </location>
</feature>
<dbReference type="InterPro" id="IPR005152">
    <property type="entry name" value="Lipase_secreted"/>
</dbReference>
<keyword evidence="3" id="KW-0732">Signal</keyword>
<dbReference type="SUPFAM" id="SSF53474">
    <property type="entry name" value="alpha/beta-Hydrolases"/>
    <property type="match status" value="1"/>
</dbReference>
<accession>A0A0F7ZN57</accession>
<evidence type="ECO:0000313" key="5">
    <source>
        <dbReference type="Proteomes" id="UP000054481"/>
    </source>
</evidence>
<gene>
    <name evidence="4" type="ORF">HIM_07367</name>
</gene>
<evidence type="ECO:0000256" key="2">
    <source>
        <dbReference type="SAM" id="MobiDB-lite"/>
    </source>
</evidence>
<evidence type="ECO:0000256" key="1">
    <source>
        <dbReference type="ARBA" id="ARBA00022801"/>
    </source>
</evidence>
<dbReference type="EMBL" id="KQ030537">
    <property type="protein sequence ID" value="KJZ73170.1"/>
    <property type="molecule type" value="Genomic_DNA"/>
</dbReference>
<dbReference type="OrthoDB" id="2373480at2759"/>
<evidence type="ECO:0000256" key="3">
    <source>
        <dbReference type="SAM" id="SignalP"/>
    </source>
</evidence>
<feature type="signal peptide" evidence="3">
    <location>
        <begin position="1"/>
        <end position="19"/>
    </location>
</feature>
<dbReference type="GO" id="GO:0004806">
    <property type="term" value="F:triacylglycerol lipase activity"/>
    <property type="evidence" value="ECO:0007669"/>
    <property type="project" value="InterPro"/>
</dbReference>
<reference evidence="4 5" key="1">
    <citation type="journal article" date="2014" name="Genome Biol. Evol.">
        <title>Comparative genomics and transcriptomics analyses reveal divergent lifestyle features of nematode endoparasitic fungus Hirsutella minnesotensis.</title>
        <authorList>
            <person name="Lai Y."/>
            <person name="Liu K."/>
            <person name="Zhang X."/>
            <person name="Zhang X."/>
            <person name="Li K."/>
            <person name="Wang N."/>
            <person name="Shu C."/>
            <person name="Wu Y."/>
            <person name="Wang C."/>
            <person name="Bushley K.E."/>
            <person name="Xiang M."/>
            <person name="Liu X."/>
        </authorList>
    </citation>
    <scope>NUCLEOTIDE SEQUENCE [LARGE SCALE GENOMIC DNA]</scope>
    <source>
        <strain evidence="4 5">3608</strain>
    </source>
</reference>
<feature type="region of interest" description="Disordered" evidence="2">
    <location>
        <begin position="296"/>
        <end position="319"/>
    </location>
</feature>
<dbReference type="InterPro" id="IPR029058">
    <property type="entry name" value="AB_hydrolase_fold"/>
</dbReference>
<dbReference type="GO" id="GO:0016042">
    <property type="term" value="P:lipid catabolic process"/>
    <property type="evidence" value="ECO:0007669"/>
    <property type="project" value="InterPro"/>
</dbReference>
<dbReference type="Proteomes" id="UP000054481">
    <property type="component" value="Unassembled WGS sequence"/>
</dbReference>
<proteinExistence type="predicted"/>
<dbReference type="PANTHER" id="PTHR34853:SF5">
    <property type="entry name" value="LIP-DOMAIN-CONTAINING PROTEIN-RELATED"/>
    <property type="match status" value="1"/>
</dbReference>
<dbReference type="AlphaFoldDB" id="A0A0F7ZN57"/>
<dbReference type="Gene3D" id="3.40.50.1820">
    <property type="entry name" value="alpha/beta hydrolase"/>
    <property type="match status" value="1"/>
</dbReference>
<dbReference type="PANTHER" id="PTHR34853">
    <property type="match status" value="1"/>
</dbReference>
<sequence>MKLLFREFALLTLLALANATVIRRLVSPRNDPFYEIPENVTDVPPGTVLKHRKPPMPISDFGVAPINLKDTHQILYKTTDSLNASTATVLTVLIPHNADMNKVLSYQFMEDSADIECAPSYVLQQSSFPGGPLSPAASQIEFLLAQAALDRGWVVIMPDFQGPKAAFLANALAGHSVLDGIRAATRSTELTGISQNATVALWGYSGGSLAAGWAAELQPTYAPDVRIAGAALGGTVPNIPNVITASNKSLFAGLLPAGILGLAHQYPEIADLLKQHLLPQHKPAFDKDSLYSHAPKSQFARTPPHSATAPPRSEPNKPLVRMSDISNSLASRSLIRCNSNAVANRIFTTLVGKPRVCYSQILRHFRRVTPFSSFAAVVLCLRLSARNSSAS</sequence>
<protein>
    <submittedName>
        <fullName evidence="4">Uncharacterized protein</fullName>
    </submittedName>
</protein>
<keyword evidence="5" id="KW-1185">Reference proteome</keyword>
<organism evidence="4 5">
    <name type="scientific">Hirsutella minnesotensis 3608</name>
    <dbReference type="NCBI Taxonomy" id="1043627"/>
    <lineage>
        <taxon>Eukaryota</taxon>
        <taxon>Fungi</taxon>
        <taxon>Dikarya</taxon>
        <taxon>Ascomycota</taxon>
        <taxon>Pezizomycotina</taxon>
        <taxon>Sordariomycetes</taxon>
        <taxon>Hypocreomycetidae</taxon>
        <taxon>Hypocreales</taxon>
        <taxon>Ophiocordycipitaceae</taxon>
        <taxon>Hirsutella</taxon>
    </lineage>
</organism>
<evidence type="ECO:0000313" key="4">
    <source>
        <dbReference type="EMBL" id="KJZ73170.1"/>
    </source>
</evidence>
<name>A0A0F7ZN57_9HYPO</name>